<comment type="caution">
    <text evidence="1">The sequence shown here is derived from an EMBL/GenBank/DDBJ whole genome shotgun (WGS) entry which is preliminary data.</text>
</comment>
<proteinExistence type="predicted"/>
<dbReference type="SFLD" id="SFLDS00003">
    <property type="entry name" value="Haloacid_Dehalogenase"/>
    <property type="match status" value="1"/>
</dbReference>
<sequence length="233" mass="27654">MKKPGFTLICPGMEQKMRIFNEIKTVFLDMDGTILDKFYDDYFWEIYVPQKYAEKEGISFDEAQKILFSMYKAEEGTLNWTDIDFWSMKTGLNIFQLKKEVAHLINPHPDAEDFLRFVNSNGKKVYLLTNAHNRVMELKLKKTGFDKYFHGTFTSFDIGYPKEKPEFWEELRKKIFFEPEYSVFIDDTEEILHTAKNSGIKFPILRAISSSKAKEKRSKHFITIKNFKELWTI</sequence>
<dbReference type="InterPro" id="IPR036412">
    <property type="entry name" value="HAD-like_sf"/>
</dbReference>
<dbReference type="InterPro" id="IPR050155">
    <property type="entry name" value="HAD-like_hydrolase_sf"/>
</dbReference>
<reference evidence="2" key="1">
    <citation type="submission" date="2016-01" db="EMBL/GenBank/DDBJ databases">
        <title>Draft genome sequence of Thermodesulfovibrio aggregans strain TGE-P1.</title>
        <authorList>
            <person name="Sekiguchi Y."/>
            <person name="Ohashi A."/>
            <person name="Matsuura N."/>
            <person name="Tourlousse M.D."/>
        </authorList>
    </citation>
    <scope>NUCLEOTIDE SEQUENCE [LARGE SCALE GENOMIC DNA]</scope>
    <source>
        <strain evidence="2">TGE-P1</strain>
    </source>
</reference>
<accession>A0A0U9HVF5</accession>
<dbReference type="GO" id="GO:0006281">
    <property type="term" value="P:DNA repair"/>
    <property type="evidence" value="ECO:0007669"/>
    <property type="project" value="TreeGrafter"/>
</dbReference>
<dbReference type="GO" id="GO:0008967">
    <property type="term" value="F:phosphoglycolate phosphatase activity"/>
    <property type="evidence" value="ECO:0007669"/>
    <property type="project" value="TreeGrafter"/>
</dbReference>
<dbReference type="CDD" id="cd01427">
    <property type="entry name" value="HAD_like"/>
    <property type="match status" value="1"/>
</dbReference>
<dbReference type="Gene3D" id="3.40.50.1000">
    <property type="entry name" value="HAD superfamily/HAD-like"/>
    <property type="match status" value="1"/>
</dbReference>
<keyword evidence="1" id="KW-0378">Hydrolase</keyword>
<name>A0A0U9HVF5_9BACT</name>
<dbReference type="NCBIfam" id="TIGR01509">
    <property type="entry name" value="HAD-SF-IA-v3"/>
    <property type="match status" value="1"/>
</dbReference>
<dbReference type="PANTHER" id="PTHR43434:SF3">
    <property type="entry name" value="GMP_IMP NUCLEOTIDASE YRFG"/>
    <property type="match status" value="1"/>
</dbReference>
<evidence type="ECO:0000313" key="1">
    <source>
        <dbReference type="EMBL" id="GAQ94669.1"/>
    </source>
</evidence>
<dbReference type="SFLD" id="SFLDG01129">
    <property type="entry name" value="C1.5:_HAD__Beta-PGM__Phosphata"/>
    <property type="match status" value="1"/>
</dbReference>
<dbReference type="AlphaFoldDB" id="A0A0U9HVF5"/>
<protein>
    <submittedName>
        <fullName evidence="1">Putative hydrolase of the HAD superfamily</fullName>
    </submittedName>
</protein>
<gene>
    <name evidence="1" type="ORF">TAGGR_1854</name>
</gene>
<evidence type="ECO:0000313" key="2">
    <source>
        <dbReference type="Proteomes" id="UP000054976"/>
    </source>
</evidence>
<dbReference type="InterPro" id="IPR023214">
    <property type="entry name" value="HAD_sf"/>
</dbReference>
<dbReference type="PANTHER" id="PTHR43434">
    <property type="entry name" value="PHOSPHOGLYCOLATE PHOSPHATASE"/>
    <property type="match status" value="1"/>
</dbReference>
<dbReference type="STRING" id="86166.TAGGR_1854"/>
<dbReference type="Proteomes" id="UP000054976">
    <property type="component" value="Unassembled WGS sequence"/>
</dbReference>
<dbReference type="Pfam" id="PF00702">
    <property type="entry name" value="Hydrolase"/>
    <property type="match status" value="1"/>
</dbReference>
<dbReference type="SUPFAM" id="SSF56784">
    <property type="entry name" value="HAD-like"/>
    <property type="match status" value="1"/>
</dbReference>
<keyword evidence="2" id="KW-1185">Reference proteome</keyword>
<dbReference type="InterPro" id="IPR006439">
    <property type="entry name" value="HAD-SF_hydro_IA"/>
</dbReference>
<dbReference type="EMBL" id="BCNO01000001">
    <property type="protein sequence ID" value="GAQ94669.1"/>
    <property type="molecule type" value="Genomic_DNA"/>
</dbReference>
<organism evidence="1 2">
    <name type="scientific">Thermodesulfovibrio aggregans</name>
    <dbReference type="NCBI Taxonomy" id="86166"/>
    <lineage>
        <taxon>Bacteria</taxon>
        <taxon>Pseudomonadati</taxon>
        <taxon>Nitrospirota</taxon>
        <taxon>Thermodesulfovibrionia</taxon>
        <taxon>Thermodesulfovibrionales</taxon>
        <taxon>Thermodesulfovibrionaceae</taxon>
        <taxon>Thermodesulfovibrio</taxon>
    </lineage>
</organism>
<dbReference type="GO" id="GO:0005829">
    <property type="term" value="C:cytosol"/>
    <property type="evidence" value="ECO:0007669"/>
    <property type="project" value="TreeGrafter"/>
</dbReference>